<dbReference type="RefSeq" id="WP_306305373.1">
    <property type="nucleotide sequence ID" value="NZ_JBIAQY010000005.1"/>
</dbReference>
<dbReference type="EMBL" id="JBIAQY010000005">
    <property type="protein sequence ID" value="MFF3569365.1"/>
    <property type="molecule type" value="Genomic_DNA"/>
</dbReference>
<evidence type="ECO:0000313" key="2">
    <source>
        <dbReference type="EMBL" id="MFF3569365.1"/>
    </source>
</evidence>
<keyword evidence="1" id="KW-0472">Membrane</keyword>
<evidence type="ECO:0000313" key="3">
    <source>
        <dbReference type="Proteomes" id="UP001601992"/>
    </source>
</evidence>
<sequence>MITVAQPGGRFRHGPRPLGAIVVQGGDSTWVPATDDTRITLLALLIGLSAATLSCVAVVRRPPWPNLTVTVQKTQ</sequence>
<protein>
    <submittedName>
        <fullName evidence="2">Uncharacterized protein</fullName>
    </submittedName>
</protein>
<keyword evidence="3" id="KW-1185">Reference proteome</keyword>
<dbReference type="Proteomes" id="UP001601992">
    <property type="component" value="Unassembled WGS sequence"/>
</dbReference>
<accession>A0ABW6RZA2</accession>
<keyword evidence="1" id="KW-0812">Transmembrane</keyword>
<evidence type="ECO:0000256" key="1">
    <source>
        <dbReference type="SAM" id="Phobius"/>
    </source>
</evidence>
<name>A0ABW6RZA2_9NOCA</name>
<gene>
    <name evidence="2" type="ORF">ACFYXQ_16475</name>
</gene>
<proteinExistence type="predicted"/>
<comment type="caution">
    <text evidence="2">The sequence shown here is derived from an EMBL/GenBank/DDBJ whole genome shotgun (WGS) entry which is preliminary data.</text>
</comment>
<feature type="transmembrane region" description="Helical" evidence="1">
    <location>
        <begin position="39"/>
        <end position="59"/>
    </location>
</feature>
<keyword evidence="1" id="KW-1133">Transmembrane helix</keyword>
<reference evidence="2 3" key="1">
    <citation type="submission" date="2024-10" db="EMBL/GenBank/DDBJ databases">
        <title>The Natural Products Discovery Center: Release of the First 8490 Sequenced Strains for Exploring Actinobacteria Biosynthetic Diversity.</title>
        <authorList>
            <person name="Kalkreuter E."/>
            <person name="Kautsar S.A."/>
            <person name="Yang D."/>
            <person name="Bader C.D."/>
            <person name="Teijaro C.N."/>
            <person name="Fluegel L."/>
            <person name="Davis C.M."/>
            <person name="Simpson J.R."/>
            <person name="Lauterbach L."/>
            <person name="Steele A.D."/>
            <person name="Gui C."/>
            <person name="Meng S."/>
            <person name="Li G."/>
            <person name="Viehrig K."/>
            <person name="Ye F."/>
            <person name="Su P."/>
            <person name="Kiefer A.F."/>
            <person name="Nichols A."/>
            <person name="Cepeda A.J."/>
            <person name="Yan W."/>
            <person name="Fan B."/>
            <person name="Jiang Y."/>
            <person name="Adhikari A."/>
            <person name="Zheng C.-J."/>
            <person name="Schuster L."/>
            <person name="Cowan T.M."/>
            <person name="Smanski M.J."/>
            <person name="Chevrette M.G."/>
            <person name="De Carvalho L.P.S."/>
            <person name="Shen B."/>
        </authorList>
    </citation>
    <scope>NUCLEOTIDE SEQUENCE [LARGE SCALE GENOMIC DNA]</scope>
    <source>
        <strain evidence="2 3">NPDC002593</strain>
    </source>
</reference>
<organism evidence="2 3">
    <name type="scientific">Nocardia jiangxiensis</name>
    <dbReference type="NCBI Taxonomy" id="282685"/>
    <lineage>
        <taxon>Bacteria</taxon>
        <taxon>Bacillati</taxon>
        <taxon>Actinomycetota</taxon>
        <taxon>Actinomycetes</taxon>
        <taxon>Mycobacteriales</taxon>
        <taxon>Nocardiaceae</taxon>
        <taxon>Nocardia</taxon>
    </lineage>
</organism>